<sequence length="160" mass="17198">MAQDIFIKIHGIDGESPDSAHKNEIEVKSWGWHILQQSSMHTGSGGGAGKATVEDLAFEHLVDRASPNLMKYCLTGKHIDQAVLTVRKAGGNPLEFLKITMSDVIVTHVNPSGSNTDDGILEHVRLSFSRVKQEYVVQNAQGGSGGAVTASYDIKGNKEA</sequence>
<dbReference type="InterPro" id="IPR008514">
    <property type="entry name" value="T6SS_Hcp"/>
</dbReference>
<dbReference type="KEGG" id="tvl:FAZ95_36195"/>
<dbReference type="Pfam" id="PF05638">
    <property type="entry name" value="T6SS_HCP"/>
    <property type="match status" value="1"/>
</dbReference>
<dbReference type="RefSeq" id="WP_137337150.1">
    <property type="nucleotide sequence ID" value="NZ_CP040078.1"/>
</dbReference>
<dbReference type="InterPro" id="IPR036624">
    <property type="entry name" value="Hcp1-lik_sf"/>
</dbReference>
<dbReference type="EMBL" id="CP040078">
    <property type="protein sequence ID" value="QCP54383.1"/>
    <property type="molecule type" value="Genomic_DNA"/>
</dbReference>
<reference evidence="1 2" key="1">
    <citation type="submission" date="2019-05" db="EMBL/GenBank/DDBJ databases">
        <title>Burkholderia sp. DHOD12, isolated from subtropical forest soil.</title>
        <authorList>
            <person name="Gao Z.-H."/>
            <person name="Qiu L.-H."/>
        </authorList>
    </citation>
    <scope>NUCLEOTIDE SEQUENCE [LARGE SCALE GENOMIC DNA]</scope>
    <source>
        <strain evidence="1 2">DHOD12</strain>
    </source>
</reference>
<accession>A0A4P8J2N4</accession>
<dbReference type="PANTHER" id="PTHR36152:SF5">
    <property type="entry name" value="PROTEIN HCP1"/>
    <property type="match status" value="1"/>
</dbReference>
<protein>
    <submittedName>
        <fullName evidence="1">Type VI secretion system tube protein Hcp</fullName>
    </submittedName>
</protein>
<dbReference type="Proteomes" id="UP000298656">
    <property type="component" value="Chromosome 2"/>
</dbReference>
<dbReference type="OrthoDB" id="5066999at2"/>
<dbReference type="AlphaFoldDB" id="A0A4P8J2N4"/>
<proteinExistence type="predicted"/>
<gene>
    <name evidence="1" type="ORF">FAZ95_36195</name>
</gene>
<organism evidence="1 2">
    <name type="scientific">Trinickia violacea</name>
    <dbReference type="NCBI Taxonomy" id="2571746"/>
    <lineage>
        <taxon>Bacteria</taxon>
        <taxon>Pseudomonadati</taxon>
        <taxon>Pseudomonadota</taxon>
        <taxon>Betaproteobacteria</taxon>
        <taxon>Burkholderiales</taxon>
        <taxon>Burkholderiaceae</taxon>
        <taxon>Trinickia</taxon>
    </lineage>
</organism>
<name>A0A4P8J2N4_9BURK</name>
<dbReference type="InterPro" id="IPR053165">
    <property type="entry name" value="HSI-I_assembly_Hcp1"/>
</dbReference>
<evidence type="ECO:0000313" key="2">
    <source>
        <dbReference type="Proteomes" id="UP000298656"/>
    </source>
</evidence>
<dbReference type="PANTHER" id="PTHR36152">
    <property type="entry name" value="CYTOPLASMIC PROTEIN-RELATED"/>
    <property type="match status" value="1"/>
</dbReference>
<keyword evidence="2" id="KW-1185">Reference proteome</keyword>
<dbReference type="Gene3D" id="2.30.110.20">
    <property type="entry name" value="Hcp1-like"/>
    <property type="match status" value="1"/>
</dbReference>
<evidence type="ECO:0000313" key="1">
    <source>
        <dbReference type="EMBL" id="QCP54383.1"/>
    </source>
</evidence>
<dbReference type="SUPFAM" id="SSF141452">
    <property type="entry name" value="Hcp1-like"/>
    <property type="match status" value="1"/>
</dbReference>